<dbReference type="InterPro" id="IPR045054">
    <property type="entry name" value="P4HA-like"/>
</dbReference>
<dbReference type="Gene3D" id="2.60.120.620">
    <property type="entry name" value="q2cbj1_9rhob like domain"/>
    <property type="match status" value="1"/>
</dbReference>
<name>A0ABQ9RWZ5_9PEZI</name>
<dbReference type="Proteomes" id="UP001241169">
    <property type="component" value="Unassembled WGS sequence"/>
</dbReference>
<proteinExistence type="predicted"/>
<dbReference type="RefSeq" id="XP_060340709.1">
    <property type="nucleotide sequence ID" value="XM_060500528.1"/>
</dbReference>
<dbReference type="PANTHER" id="PTHR10869">
    <property type="entry name" value="PROLYL 4-HYDROXYLASE ALPHA SUBUNIT"/>
    <property type="match status" value="1"/>
</dbReference>
<feature type="domain" description="Prolyl 4-hydroxylase alpha subunit" evidence="7">
    <location>
        <begin position="76"/>
        <end position="265"/>
    </location>
</feature>
<keyword evidence="9" id="KW-1185">Reference proteome</keyword>
<gene>
    <name evidence="8" type="ORF">CPAR01_16283</name>
</gene>
<evidence type="ECO:0000256" key="4">
    <source>
        <dbReference type="ARBA" id="ARBA00023002"/>
    </source>
</evidence>
<dbReference type="GeneID" id="85384427"/>
<organism evidence="8 9">
    <name type="scientific">Colletotrichum paranaense</name>
    <dbReference type="NCBI Taxonomy" id="1914294"/>
    <lineage>
        <taxon>Eukaryota</taxon>
        <taxon>Fungi</taxon>
        <taxon>Dikarya</taxon>
        <taxon>Ascomycota</taxon>
        <taxon>Pezizomycotina</taxon>
        <taxon>Sordariomycetes</taxon>
        <taxon>Hypocreomycetidae</taxon>
        <taxon>Glomerellales</taxon>
        <taxon>Glomerellaceae</taxon>
        <taxon>Colletotrichum</taxon>
        <taxon>Colletotrichum acutatum species complex</taxon>
    </lineage>
</organism>
<keyword evidence="4" id="KW-0560">Oxidoreductase</keyword>
<feature type="chain" id="PRO_5047284644" description="Prolyl 4-hydroxylase alpha subunit domain-containing protein" evidence="6">
    <location>
        <begin position="20"/>
        <end position="1006"/>
    </location>
</feature>
<keyword evidence="5" id="KW-0408">Iron</keyword>
<dbReference type="SMART" id="SM00702">
    <property type="entry name" value="P4Hc"/>
    <property type="match status" value="1"/>
</dbReference>
<feature type="signal peptide" evidence="6">
    <location>
        <begin position="1"/>
        <end position="19"/>
    </location>
</feature>
<evidence type="ECO:0000313" key="9">
    <source>
        <dbReference type="Proteomes" id="UP001241169"/>
    </source>
</evidence>
<sequence length="1006" mass="113739">MSAIAKILGLSAYTALVAISLPYIQQHNIPSRLQTSLNRILSPPTDDAFSEPEIWTSEPYACQSQNYTTQIVSLDPLVIYIHNFLSEADIASLLEAGEPAFKPSYVVKNGRTQGTPDRTSWSAGLPADDVAVQCVLARAEGFLGTMMAPGRDEIGPPQLVRYTKGQRFNVHHDWYDDFQPDVRTGRRRKWNRVASFFAILEDECTGGETWFPKIEAVTPQHRRVDDEGTMWRKHNDGGIAFKPVLDLLQNFRCRSMRMAMPKEIDLSFERHSRKSPLKYRVKLNPRKSLRTRGCLFHMIGIPSSNLPLLSLPEVLYLFPRPPRRLPDGASSNSRQVPYGSPFIRPQSTTMEGAVARHRHNGEADAVKNEEDNGLPKPIQLAGTFFKLQDREFSPDNSTDGYTSSQDDPEKVVFLNDPGNFIIVTLLKRCHRRYTIDKPLTIDSYYVGINATDFTPAFTRSVAVSSLKNNTYEYTARTGSSMTLPCLIIPPVDMLRPNQVLFLKHLSREQGYGSKFRVVPENELAEYKKQQQDAFAAGHTCPLLVASAETMPDYAAISDTREDKWRHFRLMMPKMQGISIPKGLMSEIDTFLAKYERDIVSPILALILAIIYHDCYHALDLGAEKGTKKPMKPVPLVSLAQMILYGPHYFRIHEELKLSAYVHIFRAVDYFYGNDKKLDAFVINDEDINTDVVFKYIDEMALDEEDWLEIVPPSWEGSEITMPLNHGTRAPPSPELTALLMMPDIYTLGFAGYTNGKWPDMGRRTRDTLMHGLFLPKHIQSNPNLWRPVADEEICLKALEPYQDQLDHQIWSAPKMSVRSPWSEAVTFDSYSDPDNGDTQVSYELEAEDSNVGSPSGPCITLDKSIQDTKDYYKVFIKKIRQGQNAGLIDKSVTLGLDGHLTWPGLENQPAGRRKLPGGINLQKLIAEYDAADADRISKIDRRTLHKLLHIDLADGEHVAKCARELKARINIDDEDLGKAQVRKAFEDCLLPTRNETMRIWNEAASA</sequence>
<keyword evidence="3" id="KW-0223">Dioxygenase</keyword>
<dbReference type="InterPro" id="IPR006620">
    <property type="entry name" value="Pro_4_hyd_alph"/>
</dbReference>
<evidence type="ECO:0000256" key="5">
    <source>
        <dbReference type="ARBA" id="ARBA00023004"/>
    </source>
</evidence>
<keyword evidence="6" id="KW-0732">Signal</keyword>
<evidence type="ECO:0000256" key="1">
    <source>
        <dbReference type="ARBA" id="ARBA00001961"/>
    </source>
</evidence>
<reference evidence="8 9" key="1">
    <citation type="submission" date="2016-10" db="EMBL/GenBank/DDBJ databases">
        <title>The genome sequence of Colletotrichum fioriniae PJ7.</title>
        <authorList>
            <person name="Baroncelli R."/>
        </authorList>
    </citation>
    <scope>NUCLEOTIDE SEQUENCE [LARGE SCALE GENOMIC DNA]</scope>
    <source>
        <strain evidence="8 9">IMI 384185</strain>
    </source>
</reference>
<comment type="cofactor">
    <cofactor evidence="1">
        <name>L-ascorbate</name>
        <dbReference type="ChEBI" id="CHEBI:38290"/>
    </cofactor>
</comment>
<keyword evidence="2" id="KW-0479">Metal-binding</keyword>
<protein>
    <recommendedName>
        <fullName evidence="7">Prolyl 4-hydroxylase alpha subunit domain-containing protein</fullName>
    </recommendedName>
</protein>
<dbReference type="EMBL" id="MOPA01000024">
    <property type="protein sequence ID" value="KAK1516667.1"/>
    <property type="molecule type" value="Genomic_DNA"/>
</dbReference>
<dbReference type="PANTHER" id="PTHR10869:SF242">
    <property type="entry name" value="PROLYL 4-HYDROXYLASE ALPHA SUBUNIT DOMAIN-CONTAINING PROTEIN"/>
    <property type="match status" value="1"/>
</dbReference>
<evidence type="ECO:0000313" key="8">
    <source>
        <dbReference type="EMBL" id="KAK1516667.1"/>
    </source>
</evidence>
<evidence type="ECO:0000256" key="3">
    <source>
        <dbReference type="ARBA" id="ARBA00022964"/>
    </source>
</evidence>
<accession>A0ABQ9RWZ5</accession>
<evidence type="ECO:0000256" key="2">
    <source>
        <dbReference type="ARBA" id="ARBA00022723"/>
    </source>
</evidence>
<evidence type="ECO:0000259" key="7">
    <source>
        <dbReference type="SMART" id="SM00702"/>
    </source>
</evidence>
<evidence type="ECO:0000256" key="6">
    <source>
        <dbReference type="SAM" id="SignalP"/>
    </source>
</evidence>
<comment type="caution">
    <text evidence="8">The sequence shown here is derived from an EMBL/GenBank/DDBJ whole genome shotgun (WGS) entry which is preliminary data.</text>
</comment>